<keyword evidence="1" id="KW-1185">Reference proteome</keyword>
<evidence type="ECO:0000313" key="2">
    <source>
        <dbReference type="WBParaSite" id="ALUE_0000649801-mRNA-1"/>
    </source>
</evidence>
<organism evidence="1 2">
    <name type="scientific">Ascaris lumbricoides</name>
    <name type="common">Giant roundworm</name>
    <dbReference type="NCBI Taxonomy" id="6252"/>
    <lineage>
        <taxon>Eukaryota</taxon>
        <taxon>Metazoa</taxon>
        <taxon>Ecdysozoa</taxon>
        <taxon>Nematoda</taxon>
        <taxon>Chromadorea</taxon>
        <taxon>Rhabditida</taxon>
        <taxon>Spirurina</taxon>
        <taxon>Ascaridomorpha</taxon>
        <taxon>Ascaridoidea</taxon>
        <taxon>Ascarididae</taxon>
        <taxon>Ascaris</taxon>
    </lineage>
</organism>
<reference evidence="2" key="1">
    <citation type="submission" date="2017-02" db="UniProtKB">
        <authorList>
            <consortium name="WormBaseParasite"/>
        </authorList>
    </citation>
    <scope>IDENTIFICATION</scope>
</reference>
<accession>A0A0M3HUL6</accession>
<protein>
    <submittedName>
        <fullName evidence="2">Uncharacterized protein</fullName>
    </submittedName>
</protein>
<evidence type="ECO:0000313" key="1">
    <source>
        <dbReference type="Proteomes" id="UP000036681"/>
    </source>
</evidence>
<dbReference type="Proteomes" id="UP000036681">
    <property type="component" value="Unplaced"/>
</dbReference>
<sequence>MNKISSFKDGHKRNTQGTAALTTIVEIKRPKICII</sequence>
<dbReference type="AlphaFoldDB" id="A0A0M3HUL6"/>
<dbReference type="WBParaSite" id="ALUE_0000649801-mRNA-1">
    <property type="protein sequence ID" value="ALUE_0000649801-mRNA-1"/>
    <property type="gene ID" value="ALUE_0000649801"/>
</dbReference>
<name>A0A0M3HUL6_ASCLU</name>
<proteinExistence type="predicted"/>